<dbReference type="EMBL" id="JAESVN010000001">
    <property type="protein sequence ID" value="MBL4915762.1"/>
    <property type="molecule type" value="Genomic_DNA"/>
</dbReference>
<feature type="compositionally biased region" description="Low complexity" evidence="1">
    <location>
        <begin position="88"/>
        <end position="108"/>
    </location>
</feature>
<evidence type="ECO:0000313" key="3">
    <source>
        <dbReference type="Proteomes" id="UP000648908"/>
    </source>
</evidence>
<name>A0A8K0VAN5_9RHOB</name>
<gene>
    <name evidence="2" type="ORF">JL811_00890</name>
</gene>
<feature type="compositionally biased region" description="Polar residues" evidence="1">
    <location>
        <begin position="111"/>
        <end position="123"/>
    </location>
</feature>
<sequence>MNRTRKLAMVVGSVAVAMGLGHVLQGGLPGSSDSRADLETVPRDIQPLAAGLGQAPDTALRAPAEAAPPLTPEAMQRSATDAPDRAAPESPVAADPVAADPVAADAVAEGATTQAPATETTMMDPSATASEPSEPAEADAPGPEAPRPDAAPVVVTDGAAPDAAPAPETPVEAAQAALSGDSVNCPTDLQLLPDEGATLLLDLLAPCRSAERVVILHGGLAFTGKTSLSGALSVTFPAMEQSGAVTLRFPDGTELHAAADLPDLPIYQRFAVQWMAQDNFGIHAFENRTGEAAPVYVSAADPQRRLPGVPGRGGVLALLGDDSVDLPMLAEVYTWPTDPAVTVDLQIESEVTAASCGREVLGELLLSQAGTVKVTDLSMAMPDCDGVGDVLVLNNPVADMKLALVE</sequence>
<dbReference type="AlphaFoldDB" id="A0A8K0VAN5"/>
<evidence type="ECO:0000313" key="2">
    <source>
        <dbReference type="EMBL" id="MBL4915762.1"/>
    </source>
</evidence>
<feature type="compositionally biased region" description="Low complexity" evidence="1">
    <location>
        <begin position="55"/>
        <end position="74"/>
    </location>
</feature>
<proteinExistence type="predicted"/>
<organism evidence="2 3">
    <name type="scientific">Szabonella alba</name>
    <dbReference type="NCBI Taxonomy" id="2804194"/>
    <lineage>
        <taxon>Bacteria</taxon>
        <taxon>Pseudomonadati</taxon>
        <taxon>Pseudomonadota</taxon>
        <taxon>Alphaproteobacteria</taxon>
        <taxon>Rhodobacterales</taxon>
        <taxon>Paracoccaceae</taxon>
        <taxon>Szabonella</taxon>
    </lineage>
</organism>
<protein>
    <submittedName>
        <fullName evidence="2">Uncharacterized protein</fullName>
    </submittedName>
</protein>
<reference evidence="2" key="1">
    <citation type="submission" date="2021-01" db="EMBL/GenBank/DDBJ databases">
        <title>Tabrizicola alba sp. nov. a motile alkaliphilic bacterium isolated from a soda lake.</title>
        <authorList>
            <person name="Szuroczki S."/>
            <person name="Abbaszade G."/>
            <person name="Schumann P."/>
            <person name="Toth E."/>
        </authorList>
    </citation>
    <scope>NUCLEOTIDE SEQUENCE</scope>
    <source>
        <strain evidence="2">DMG-N-6</strain>
    </source>
</reference>
<dbReference type="Proteomes" id="UP000648908">
    <property type="component" value="Unassembled WGS sequence"/>
</dbReference>
<feature type="compositionally biased region" description="Low complexity" evidence="1">
    <location>
        <begin position="124"/>
        <end position="175"/>
    </location>
</feature>
<comment type="caution">
    <text evidence="2">The sequence shown here is derived from an EMBL/GenBank/DDBJ whole genome shotgun (WGS) entry which is preliminary data.</text>
</comment>
<feature type="region of interest" description="Disordered" evidence="1">
    <location>
        <begin position="52"/>
        <end position="175"/>
    </location>
</feature>
<keyword evidence="3" id="KW-1185">Reference proteome</keyword>
<accession>A0A8K0VAN5</accession>
<evidence type="ECO:0000256" key="1">
    <source>
        <dbReference type="SAM" id="MobiDB-lite"/>
    </source>
</evidence>
<dbReference type="RefSeq" id="WP_202686336.1">
    <property type="nucleotide sequence ID" value="NZ_JAESVN010000001.1"/>
</dbReference>